<dbReference type="GO" id="GO:0017168">
    <property type="term" value="F:5-oxoprolinase (ATP-hydrolyzing) activity"/>
    <property type="evidence" value="ECO:0007669"/>
    <property type="project" value="UniProtKB-UniRule"/>
</dbReference>
<name>A0A366EE59_9BACI</name>
<sequence>MKRIDINCDMGESFGTFTKGNDEAIMPYITSANIACGFHAGDPAVMERTVQLALQHQVNIGAHPGLPDLAGFGRREIAITPKEAYQLVVYQIGALSAFVHAAGGRLHHVKPHGALYNMAGKNRELAEAIVEAVVRVAPSLVIYVLPNSELQEAAHQRQLTTATEVFADRTYQTDGSLTPRNEQNALITDTNQAMKQVLEMVENHTVTCTDQSKITMKPETICIHGDGAKAIDFAQTIYTQLTQAGISIQSLK</sequence>
<dbReference type="PANTHER" id="PTHR30292">
    <property type="entry name" value="UNCHARACTERIZED PROTEIN YBGL-RELATED"/>
    <property type="match status" value="1"/>
</dbReference>
<protein>
    <recommendedName>
        <fullName evidence="1">5-oxoprolinase subunit A</fullName>
        <shortName evidence="1">5-OPase subunit A</shortName>
        <ecNumber evidence="1">3.5.2.9</ecNumber>
    </recommendedName>
    <alternativeName>
        <fullName evidence="1">5-oxoprolinase (ATP-hydrolyzing) subunit A</fullName>
    </alternativeName>
</protein>
<dbReference type="NCBIfam" id="NF003814">
    <property type="entry name" value="PRK05406.1-3"/>
    <property type="match status" value="1"/>
</dbReference>
<dbReference type="Pfam" id="PF03746">
    <property type="entry name" value="LamB_YcsF"/>
    <property type="match status" value="1"/>
</dbReference>
<proteinExistence type="inferred from homology"/>
<keyword evidence="1" id="KW-0547">Nucleotide-binding</keyword>
<comment type="subunit">
    <text evidence="1">Forms a complex composed of PxpA, PxpB and PxpC.</text>
</comment>
<dbReference type="STRING" id="200904.GCA_900168775_00700"/>
<dbReference type="SUPFAM" id="SSF88713">
    <property type="entry name" value="Glycoside hydrolase/deacetylase"/>
    <property type="match status" value="1"/>
</dbReference>
<comment type="similarity">
    <text evidence="1">Belongs to the LamB/PxpA family.</text>
</comment>
<dbReference type="EC" id="3.5.2.9" evidence="1"/>
<gene>
    <name evidence="1" type="primary">pxpA</name>
    <name evidence="2" type="ORF">DES48_102443</name>
</gene>
<dbReference type="CDD" id="cd10787">
    <property type="entry name" value="LamB_YcsF_like"/>
    <property type="match status" value="1"/>
</dbReference>
<reference evidence="2 3" key="1">
    <citation type="submission" date="2018-06" db="EMBL/GenBank/DDBJ databases">
        <title>Genomic Encyclopedia of Type Strains, Phase IV (KMG-IV): sequencing the most valuable type-strain genomes for metagenomic binning, comparative biology and taxonomic classification.</title>
        <authorList>
            <person name="Goeker M."/>
        </authorList>
    </citation>
    <scope>NUCLEOTIDE SEQUENCE [LARGE SCALE GENOMIC DNA]</scope>
    <source>
        <strain evidence="2 3">DSM 15140</strain>
    </source>
</reference>
<evidence type="ECO:0000256" key="1">
    <source>
        <dbReference type="HAMAP-Rule" id="MF_00691"/>
    </source>
</evidence>
<dbReference type="GO" id="GO:0005524">
    <property type="term" value="F:ATP binding"/>
    <property type="evidence" value="ECO:0007669"/>
    <property type="project" value="UniProtKB-UniRule"/>
</dbReference>
<dbReference type="InterPro" id="IPR005501">
    <property type="entry name" value="LamB/YcsF/PxpA-like"/>
</dbReference>
<dbReference type="NCBIfam" id="NF003816">
    <property type="entry name" value="PRK05406.1-5"/>
    <property type="match status" value="1"/>
</dbReference>
<comment type="catalytic activity">
    <reaction evidence="1">
        <text>5-oxo-L-proline + ATP + 2 H2O = L-glutamate + ADP + phosphate + H(+)</text>
        <dbReference type="Rhea" id="RHEA:10348"/>
        <dbReference type="ChEBI" id="CHEBI:15377"/>
        <dbReference type="ChEBI" id="CHEBI:15378"/>
        <dbReference type="ChEBI" id="CHEBI:29985"/>
        <dbReference type="ChEBI" id="CHEBI:30616"/>
        <dbReference type="ChEBI" id="CHEBI:43474"/>
        <dbReference type="ChEBI" id="CHEBI:58402"/>
        <dbReference type="ChEBI" id="CHEBI:456216"/>
        <dbReference type="EC" id="3.5.2.9"/>
    </reaction>
</comment>
<dbReference type="InterPro" id="IPR011330">
    <property type="entry name" value="Glyco_hydro/deAcase_b/a-brl"/>
</dbReference>
<dbReference type="Proteomes" id="UP000252254">
    <property type="component" value="Unassembled WGS sequence"/>
</dbReference>
<dbReference type="GO" id="GO:0005975">
    <property type="term" value="P:carbohydrate metabolic process"/>
    <property type="evidence" value="ECO:0007669"/>
    <property type="project" value="InterPro"/>
</dbReference>
<organism evidence="2 3">
    <name type="scientific">Paraliobacillus ryukyuensis</name>
    <dbReference type="NCBI Taxonomy" id="200904"/>
    <lineage>
        <taxon>Bacteria</taxon>
        <taxon>Bacillati</taxon>
        <taxon>Bacillota</taxon>
        <taxon>Bacilli</taxon>
        <taxon>Bacillales</taxon>
        <taxon>Bacillaceae</taxon>
        <taxon>Paraliobacillus</taxon>
    </lineage>
</organism>
<dbReference type="EMBL" id="QNRI01000002">
    <property type="protein sequence ID" value="RBP00677.1"/>
    <property type="molecule type" value="Genomic_DNA"/>
</dbReference>
<keyword evidence="1" id="KW-0378">Hydrolase</keyword>
<comment type="caution">
    <text evidence="2">The sequence shown here is derived from an EMBL/GenBank/DDBJ whole genome shotgun (WGS) entry which is preliminary data.</text>
</comment>
<keyword evidence="3" id="KW-1185">Reference proteome</keyword>
<dbReference type="PANTHER" id="PTHR30292:SF0">
    <property type="entry name" value="5-OXOPROLINASE SUBUNIT A"/>
    <property type="match status" value="1"/>
</dbReference>
<dbReference type="OrthoDB" id="9773478at2"/>
<dbReference type="AlphaFoldDB" id="A0A366EE59"/>
<dbReference type="Gene3D" id="3.20.20.370">
    <property type="entry name" value="Glycoside hydrolase/deacetylase"/>
    <property type="match status" value="1"/>
</dbReference>
<keyword evidence="1" id="KW-0067">ATP-binding</keyword>
<accession>A0A366EE59</accession>
<evidence type="ECO:0000313" key="3">
    <source>
        <dbReference type="Proteomes" id="UP000252254"/>
    </source>
</evidence>
<evidence type="ECO:0000313" key="2">
    <source>
        <dbReference type="EMBL" id="RBP00677.1"/>
    </source>
</evidence>
<comment type="function">
    <text evidence="1">Catalyzes the cleavage of 5-oxoproline to form L-glutamate coupled to the hydrolysis of ATP to ADP and inorganic phosphate.</text>
</comment>
<dbReference type="HAMAP" id="MF_00691">
    <property type="entry name" value="PxpA"/>
    <property type="match status" value="1"/>
</dbReference>
<dbReference type="RefSeq" id="WP_113867527.1">
    <property type="nucleotide sequence ID" value="NZ_BAABQN010000002.1"/>
</dbReference>